<dbReference type="InParanoid" id="A0A067QL72"/>
<dbReference type="GO" id="GO:0016042">
    <property type="term" value="P:lipid catabolic process"/>
    <property type="evidence" value="ECO:0007669"/>
    <property type="project" value="TreeGrafter"/>
</dbReference>
<evidence type="ECO:0000256" key="3">
    <source>
        <dbReference type="ARBA" id="ARBA00022525"/>
    </source>
</evidence>
<dbReference type="InterPro" id="IPR033906">
    <property type="entry name" value="Lipase_N"/>
</dbReference>
<dbReference type="InterPro" id="IPR013818">
    <property type="entry name" value="Lipase"/>
</dbReference>
<dbReference type="PANTHER" id="PTHR11610">
    <property type="entry name" value="LIPASE"/>
    <property type="match status" value="1"/>
</dbReference>
<dbReference type="Proteomes" id="UP000027135">
    <property type="component" value="Unassembled WGS sequence"/>
</dbReference>
<comment type="similarity">
    <text evidence="2 4">Belongs to the AB hydrolase superfamily. Lipase family.</text>
</comment>
<sequence>MTALALTLLTFLAALPDGLQFEIAGVEVGKGRLLMKVYSGLTNGLRQSRQMPIASQSPEHLVNKEEDFAGDANAPLDGKETAMWHSLLDEVLEDVDQLDDTIFEDEEEVELTTRGEIPETVDCYGLPEPISKALRFLFRTSRKETVNTRYFLSTRKQRERVELKHDTDFSLNETDFDPRRIKTVFIVHGFMSNSEMQWVKNLSDVMLDAVDANVIAVDWSGGGGNWMYWRAVANTRVTGAEVTKLITNMMEAGLKSRSIHLIGHSLGAHICSYIASHLGGVARITGLDPAQPCFQADSPDIRLDPSDAEFIDVIHTNGRGLVKVGLGLPEPIGHVDFYPNGGAKQPGCSKKRNKLLLPIIGFIKSRIEKSICSHGRSYMFFIESIKMVDKCSFWGHRWDRNESNANAAVQAPCNAANCTEMGIEADIFPARGSFYVATKDKTPYCIQDPRTDNEMVTSLSELYRRESRIHRN</sequence>
<feature type="signal peptide" evidence="5">
    <location>
        <begin position="1"/>
        <end position="20"/>
    </location>
</feature>
<dbReference type="STRING" id="136037.A0A067QL72"/>
<dbReference type="EMBL" id="KK853191">
    <property type="protein sequence ID" value="KDR10017.1"/>
    <property type="molecule type" value="Genomic_DNA"/>
</dbReference>
<evidence type="ECO:0000313" key="7">
    <source>
        <dbReference type="EMBL" id="KDR10017.1"/>
    </source>
</evidence>
<dbReference type="Gene3D" id="3.40.50.1820">
    <property type="entry name" value="alpha/beta hydrolase"/>
    <property type="match status" value="1"/>
</dbReference>
<accession>A0A067QL72</accession>
<name>A0A067QL72_ZOONE</name>
<dbReference type="GO" id="GO:0005615">
    <property type="term" value="C:extracellular space"/>
    <property type="evidence" value="ECO:0007669"/>
    <property type="project" value="TreeGrafter"/>
</dbReference>
<gene>
    <name evidence="7" type="ORF">L798_15678</name>
</gene>
<dbReference type="OrthoDB" id="199913at2759"/>
<protein>
    <submittedName>
        <fullName evidence="7">Pancreatic lipase-related protein 2</fullName>
    </submittedName>
</protein>
<keyword evidence="5" id="KW-0732">Signal</keyword>
<evidence type="ECO:0000313" key="8">
    <source>
        <dbReference type="Proteomes" id="UP000027135"/>
    </source>
</evidence>
<dbReference type="CDD" id="cd00707">
    <property type="entry name" value="Pancreat_lipase_like"/>
    <property type="match status" value="1"/>
</dbReference>
<proteinExistence type="inferred from homology"/>
<dbReference type="AlphaFoldDB" id="A0A067QL72"/>
<dbReference type="InterPro" id="IPR000734">
    <property type="entry name" value="TAG_lipase"/>
</dbReference>
<evidence type="ECO:0000256" key="5">
    <source>
        <dbReference type="SAM" id="SignalP"/>
    </source>
</evidence>
<dbReference type="SUPFAM" id="SSF53474">
    <property type="entry name" value="alpha/beta-Hydrolases"/>
    <property type="match status" value="1"/>
</dbReference>
<reference evidence="7 8" key="1">
    <citation type="journal article" date="2014" name="Nat. Commun.">
        <title>Molecular traces of alternative social organization in a termite genome.</title>
        <authorList>
            <person name="Terrapon N."/>
            <person name="Li C."/>
            <person name="Robertson H.M."/>
            <person name="Ji L."/>
            <person name="Meng X."/>
            <person name="Booth W."/>
            <person name="Chen Z."/>
            <person name="Childers C.P."/>
            <person name="Glastad K.M."/>
            <person name="Gokhale K."/>
            <person name="Gowin J."/>
            <person name="Gronenberg W."/>
            <person name="Hermansen R.A."/>
            <person name="Hu H."/>
            <person name="Hunt B.G."/>
            <person name="Huylmans A.K."/>
            <person name="Khalil S.M."/>
            <person name="Mitchell R.D."/>
            <person name="Munoz-Torres M.C."/>
            <person name="Mustard J.A."/>
            <person name="Pan H."/>
            <person name="Reese J.T."/>
            <person name="Scharf M.E."/>
            <person name="Sun F."/>
            <person name="Vogel H."/>
            <person name="Xiao J."/>
            <person name="Yang W."/>
            <person name="Yang Z."/>
            <person name="Yang Z."/>
            <person name="Zhou J."/>
            <person name="Zhu J."/>
            <person name="Brent C.S."/>
            <person name="Elsik C.G."/>
            <person name="Goodisman M.A."/>
            <person name="Liberles D.A."/>
            <person name="Roe R.M."/>
            <person name="Vargo E.L."/>
            <person name="Vilcinskas A."/>
            <person name="Wang J."/>
            <person name="Bornberg-Bauer E."/>
            <person name="Korb J."/>
            <person name="Zhang G."/>
            <person name="Liebig J."/>
        </authorList>
    </citation>
    <scope>NUCLEOTIDE SEQUENCE [LARGE SCALE GENOMIC DNA]</scope>
    <source>
        <tissue evidence="7">Whole organism</tissue>
    </source>
</reference>
<evidence type="ECO:0000256" key="4">
    <source>
        <dbReference type="RuleBase" id="RU004262"/>
    </source>
</evidence>
<comment type="subcellular location">
    <subcellularLocation>
        <location evidence="1">Secreted</location>
    </subcellularLocation>
</comment>
<evidence type="ECO:0000256" key="1">
    <source>
        <dbReference type="ARBA" id="ARBA00004613"/>
    </source>
</evidence>
<evidence type="ECO:0000259" key="6">
    <source>
        <dbReference type="Pfam" id="PF00151"/>
    </source>
</evidence>
<feature type="domain" description="Lipase" evidence="6">
    <location>
        <begin position="137"/>
        <end position="444"/>
    </location>
</feature>
<keyword evidence="8" id="KW-1185">Reference proteome</keyword>
<dbReference type="InterPro" id="IPR029058">
    <property type="entry name" value="AB_hydrolase_fold"/>
</dbReference>
<keyword evidence="3" id="KW-0964">Secreted</keyword>
<dbReference type="GO" id="GO:0016298">
    <property type="term" value="F:lipase activity"/>
    <property type="evidence" value="ECO:0007669"/>
    <property type="project" value="InterPro"/>
</dbReference>
<dbReference type="eggNOG" id="ENOG502QQ56">
    <property type="taxonomic scope" value="Eukaryota"/>
</dbReference>
<feature type="chain" id="PRO_5001644125" evidence="5">
    <location>
        <begin position="21"/>
        <end position="472"/>
    </location>
</feature>
<dbReference type="Pfam" id="PF00151">
    <property type="entry name" value="Lipase"/>
    <property type="match status" value="1"/>
</dbReference>
<dbReference type="OMA" id="NCTFWAH"/>
<dbReference type="PRINTS" id="PR00821">
    <property type="entry name" value="TAGLIPASE"/>
</dbReference>
<organism evidence="7 8">
    <name type="scientific">Zootermopsis nevadensis</name>
    <name type="common">Dampwood termite</name>
    <dbReference type="NCBI Taxonomy" id="136037"/>
    <lineage>
        <taxon>Eukaryota</taxon>
        <taxon>Metazoa</taxon>
        <taxon>Ecdysozoa</taxon>
        <taxon>Arthropoda</taxon>
        <taxon>Hexapoda</taxon>
        <taxon>Insecta</taxon>
        <taxon>Pterygota</taxon>
        <taxon>Neoptera</taxon>
        <taxon>Polyneoptera</taxon>
        <taxon>Dictyoptera</taxon>
        <taxon>Blattodea</taxon>
        <taxon>Blattoidea</taxon>
        <taxon>Termitoidae</taxon>
        <taxon>Termopsidae</taxon>
        <taxon>Zootermopsis</taxon>
    </lineage>
</organism>
<evidence type="ECO:0000256" key="2">
    <source>
        <dbReference type="ARBA" id="ARBA00010701"/>
    </source>
</evidence>